<evidence type="ECO:0000259" key="8">
    <source>
        <dbReference type="PROSITE" id="PS51778"/>
    </source>
</evidence>
<proteinExistence type="predicted"/>
<dbReference type="CDD" id="cd00030">
    <property type="entry name" value="C2"/>
    <property type="match status" value="1"/>
</dbReference>
<keyword evidence="2 6" id="KW-0812">Transmembrane</keyword>
<keyword evidence="3 6" id="KW-1133">Transmembrane helix</keyword>
<dbReference type="PANTHER" id="PTHR46296">
    <property type="entry name" value="BNAA05G37250D PROTEIN"/>
    <property type="match status" value="1"/>
</dbReference>
<dbReference type="InterPro" id="IPR004182">
    <property type="entry name" value="GRAM"/>
</dbReference>
<feature type="transmembrane region" description="Helical" evidence="6">
    <location>
        <begin position="432"/>
        <end position="454"/>
    </location>
</feature>
<evidence type="ECO:0000256" key="1">
    <source>
        <dbReference type="ARBA" id="ARBA00004167"/>
    </source>
</evidence>
<dbReference type="SUPFAM" id="SSF49562">
    <property type="entry name" value="C2 domain (Calcium/lipid-binding domain, CaLB)"/>
    <property type="match status" value="1"/>
</dbReference>
<feature type="domain" description="C2" evidence="7">
    <location>
        <begin position="498"/>
        <end position="621"/>
    </location>
</feature>
<dbReference type="Pfam" id="PF16016">
    <property type="entry name" value="VASt"/>
    <property type="match status" value="2"/>
</dbReference>
<dbReference type="InterPro" id="IPR044511">
    <property type="entry name" value="At1g03370/At5g50170-like"/>
</dbReference>
<evidence type="ECO:0000256" key="5">
    <source>
        <dbReference type="SAM" id="MobiDB-lite"/>
    </source>
</evidence>
<dbReference type="PANTHER" id="PTHR46296:SF7">
    <property type="entry name" value="C2 DOMAIN-CONTAINING PROTEIN"/>
    <property type="match status" value="1"/>
</dbReference>
<gene>
    <name evidence="9" type="ORF">Syun_024225</name>
</gene>
<dbReference type="EMBL" id="JBBNAF010000010">
    <property type="protein sequence ID" value="KAK9108214.1"/>
    <property type="molecule type" value="Genomic_DNA"/>
</dbReference>
<feature type="region of interest" description="Disordered" evidence="5">
    <location>
        <begin position="1"/>
        <end position="31"/>
    </location>
</feature>
<dbReference type="InterPro" id="IPR035892">
    <property type="entry name" value="C2_domain_sf"/>
</dbReference>
<dbReference type="SMART" id="SM00568">
    <property type="entry name" value="GRAM"/>
    <property type="match status" value="1"/>
</dbReference>
<dbReference type="PROSITE" id="PS51778">
    <property type="entry name" value="VAST"/>
    <property type="match status" value="2"/>
</dbReference>
<comment type="subcellular location">
    <subcellularLocation>
        <location evidence="1">Membrane</location>
        <topology evidence="1">Single-pass membrane protein</topology>
    </subcellularLocation>
</comment>
<dbReference type="SMART" id="SM00239">
    <property type="entry name" value="C2"/>
    <property type="match status" value="1"/>
</dbReference>
<evidence type="ECO:0000256" key="4">
    <source>
        <dbReference type="ARBA" id="ARBA00023136"/>
    </source>
</evidence>
<dbReference type="Proteomes" id="UP001420932">
    <property type="component" value="Unassembled WGS sequence"/>
</dbReference>
<dbReference type="Pfam" id="PF02893">
    <property type="entry name" value="GRAM"/>
    <property type="match status" value="1"/>
</dbReference>
<protein>
    <recommendedName>
        <fullName evidence="11">C2 and GRAM domain-containing protein</fullName>
    </recommendedName>
</protein>
<evidence type="ECO:0008006" key="11">
    <source>
        <dbReference type="Google" id="ProtNLM"/>
    </source>
</evidence>
<dbReference type="AlphaFoldDB" id="A0AAP0I3Z6"/>
<evidence type="ECO:0000259" key="7">
    <source>
        <dbReference type="PROSITE" id="PS50004"/>
    </source>
</evidence>
<dbReference type="Pfam" id="PF00168">
    <property type="entry name" value="C2"/>
    <property type="match status" value="1"/>
</dbReference>
<reference evidence="9 10" key="1">
    <citation type="submission" date="2024-01" db="EMBL/GenBank/DDBJ databases">
        <title>Genome assemblies of Stephania.</title>
        <authorList>
            <person name="Yang L."/>
        </authorList>
    </citation>
    <scope>NUCLEOTIDE SEQUENCE [LARGE SCALE GENOMIC DNA]</scope>
    <source>
        <strain evidence="9">YNDBR</strain>
        <tissue evidence="9">Leaf</tissue>
    </source>
</reference>
<name>A0AAP0I3Z6_9MAGN</name>
<evidence type="ECO:0000313" key="10">
    <source>
        <dbReference type="Proteomes" id="UP001420932"/>
    </source>
</evidence>
<feature type="domain" description="VASt" evidence="8">
    <location>
        <begin position="840"/>
        <end position="1004"/>
    </location>
</feature>
<feature type="compositionally biased region" description="Polar residues" evidence="5">
    <location>
        <begin position="1"/>
        <end position="11"/>
    </location>
</feature>
<dbReference type="Gene3D" id="2.60.40.150">
    <property type="entry name" value="C2 domain"/>
    <property type="match status" value="1"/>
</dbReference>
<evidence type="ECO:0000256" key="6">
    <source>
        <dbReference type="SAM" id="Phobius"/>
    </source>
</evidence>
<feature type="domain" description="VASt" evidence="8">
    <location>
        <begin position="228"/>
        <end position="404"/>
    </location>
</feature>
<dbReference type="InterPro" id="IPR000008">
    <property type="entry name" value="C2_dom"/>
</dbReference>
<dbReference type="InterPro" id="IPR031968">
    <property type="entry name" value="VASt"/>
</dbReference>
<organism evidence="9 10">
    <name type="scientific">Stephania yunnanensis</name>
    <dbReference type="NCBI Taxonomy" id="152371"/>
    <lineage>
        <taxon>Eukaryota</taxon>
        <taxon>Viridiplantae</taxon>
        <taxon>Streptophyta</taxon>
        <taxon>Embryophyta</taxon>
        <taxon>Tracheophyta</taxon>
        <taxon>Spermatophyta</taxon>
        <taxon>Magnoliopsida</taxon>
        <taxon>Ranunculales</taxon>
        <taxon>Menispermaceae</taxon>
        <taxon>Menispermoideae</taxon>
        <taxon>Cissampelideae</taxon>
        <taxon>Stephania</taxon>
    </lineage>
</organism>
<dbReference type="PROSITE" id="PS50004">
    <property type="entry name" value="C2"/>
    <property type="match status" value="1"/>
</dbReference>
<evidence type="ECO:0000313" key="9">
    <source>
        <dbReference type="EMBL" id="KAK9108214.1"/>
    </source>
</evidence>
<dbReference type="Gene3D" id="2.30.29.30">
    <property type="entry name" value="Pleckstrin-homology domain (PH domain)/Phosphotyrosine-binding domain (PTB)"/>
    <property type="match status" value="1"/>
</dbReference>
<dbReference type="InterPro" id="IPR011993">
    <property type="entry name" value="PH-like_dom_sf"/>
</dbReference>
<comment type="caution">
    <text evidence="9">The sequence shown here is derived from an EMBL/GenBank/DDBJ whole genome shotgun (WGS) entry which is preliminary data.</text>
</comment>
<sequence>MPATRSFNWGSTRPRPDSALRGSPTTTTTTPRVERRVRVQVCDVEEELVVSVFREDERGGLALFGGSSAGELLGSVRVPVLSVLGEHDRYVPPTWFSLQRPNQSGKSTAFKDSGKILMTMSLHGGSTSPAHLEELGVVTAPSRNILSSKVHEGKQLFKAITSRVERILHKHEDIQKDELRTDHSSDISSKTSDYQDCVDVSFPTHSFDALMELMQSTDKDCEMPVDLPGGVLLDQAYLISSWDLNMFLFAPDSQFMKEVAELQGTLDFHRGAWTWKCEEEACPSHLTRTVTYTNAATKLVKSVKATEEQTYVKANEREFAVSVSVTTPDVPYGNCFETELLYKMISGPSLSSGEESARLIISWNVKFTQSTVMKCLIEGGARQGLKESFGQFAELLGQRLEPVALAEQLEKEQLFKCLETEHQSDFQLAYNYFCNFSVFFTITMVIYVLLHILLSKSRELHGLEFNGLDLPDSLGELITSAVIVLQVECVFNMIRHFVQARLQREDDHGLKSQGDGWVLTVALIEGSNLASMSDAAAAAAASAPYVVLTCNGKIRTSSVKLQTHNPQWNEVLEFDAMEEPPSLLDVEVFDFDGPFDQAASLGHAEINLLKHTSAELADTWVMLEGKLAQAFSSKLHMRIFLESSKGVDTIKEYLMKMEKEVGKELSLRSPYRNSMFQKLFGLPFEEFLISDFSCSLKRKVPLQGRLFLSPRIVGFNANFFGHKTKFFFLWEDIDDVQVLPPSVSSLGSPSLVIILRTGRGLDASHGAKSQDEEGRLRFHFQAFLSFNVARRIILALWRARSMSAEQKSEIGESELERDEENSQIEDSESLFGLLEDEDANTLKIYSAELPIRIENLMEMFEGGSFEQSIMTKSGCVNYVTAPWEAVEHDTYQRHVSYKFNRRVSVFEGEVTSEQKKTPIAIDGEGWVLDEVISLQNVPFGDHFRVHLRYVIEILSSAPRPCRCSVYLGITWMKSIKFQQKITRNITQKFAYLVKEMFELVEREVLLVTYEDNFT</sequence>
<evidence type="ECO:0000256" key="3">
    <source>
        <dbReference type="ARBA" id="ARBA00022989"/>
    </source>
</evidence>
<keyword evidence="4 6" id="KW-0472">Membrane</keyword>
<keyword evidence="10" id="KW-1185">Reference proteome</keyword>
<dbReference type="GO" id="GO:0016020">
    <property type="term" value="C:membrane"/>
    <property type="evidence" value="ECO:0007669"/>
    <property type="project" value="UniProtKB-SubCell"/>
</dbReference>
<accession>A0AAP0I3Z6</accession>
<evidence type="ECO:0000256" key="2">
    <source>
        <dbReference type="ARBA" id="ARBA00022692"/>
    </source>
</evidence>